<accession>A0AAD9JV12</accession>
<evidence type="ECO:0000313" key="3">
    <source>
        <dbReference type="EMBL" id="KAK2159662.1"/>
    </source>
</evidence>
<dbReference type="PANTHER" id="PTHR33562">
    <property type="entry name" value="ATILLA, ISOFORM B-RELATED-RELATED"/>
    <property type="match status" value="1"/>
</dbReference>
<evidence type="ECO:0000313" key="4">
    <source>
        <dbReference type="Proteomes" id="UP001208570"/>
    </source>
</evidence>
<keyword evidence="4" id="KW-1185">Reference proteome</keyword>
<dbReference type="Proteomes" id="UP001208570">
    <property type="component" value="Unassembled WGS sequence"/>
</dbReference>
<keyword evidence="2" id="KW-1133">Transmembrane helix</keyword>
<dbReference type="InterPro" id="IPR050975">
    <property type="entry name" value="Sleep_regulator"/>
</dbReference>
<proteinExistence type="predicted"/>
<evidence type="ECO:0000256" key="2">
    <source>
        <dbReference type="SAM" id="Phobius"/>
    </source>
</evidence>
<dbReference type="PANTHER" id="PTHR33562:SF31">
    <property type="entry name" value="PROTEIN QUIVER"/>
    <property type="match status" value="1"/>
</dbReference>
<protein>
    <submittedName>
        <fullName evidence="3">Uncharacterized protein</fullName>
    </submittedName>
</protein>
<dbReference type="AlphaFoldDB" id="A0AAD9JV12"/>
<organism evidence="3 4">
    <name type="scientific">Paralvinella palmiformis</name>
    <dbReference type="NCBI Taxonomy" id="53620"/>
    <lineage>
        <taxon>Eukaryota</taxon>
        <taxon>Metazoa</taxon>
        <taxon>Spiralia</taxon>
        <taxon>Lophotrochozoa</taxon>
        <taxon>Annelida</taxon>
        <taxon>Polychaeta</taxon>
        <taxon>Sedentaria</taxon>
        <taxon>Canalipalpata</taxon>
        <taxon>Terebellida</taxon>
        <taxon>Terebelliformia</taxon>
        <taxon>Alvinellidae</taxon>
        <taxon>Paralvinella</taxon>
    </lineage>
</organism>
<feature type="transmembrane region" description="Helical" evidence="2">
    <location>
        <begin position="20"/>
        <end position="39"/>
    </location>
</feature>
<comment type="caution">
    <text evidence="3">The sequence shown here is derived from an EMBL/GenBank/DDBJ whole genome shotgun (WGS) entry which is preliminary data.</text>
</comment>
<sequence>MNFLFLRANITSDRKMDYKYVIFHIWFISFTAVPCTGFSCYECVYSTMEDSFQQGVNCSDPFDAGKAVGYLKPCSSGICSKAVKRYTTSYELITRGCWENSISCTEHKTNTKTVYEELKCCFQDGCNGVERGCRGYVVLVLTSLIVALFH</sequence>
<keyword evidence="2" id="KW-0472">Membrane</keyword>
<name>A0AAD9JV12_9ANNE</name>
<dbReference type="EMBL" id="JAODUP010000148">
    <property type="protein sequence ID" value="KAK2159662.1"/>
    <property type="molecule type" value="Genomic_DNA"/>
</dbReference>
<gene>
    <name evidence="3" type="ORF">LSH36_148g01032</name>
</gene>
<keyword evidence="2" id="KW-0812">Transmembrane</keyword>
<reference evidence="3" key="1">
    <citation type="journal article" date="2023" name="Mol. Biol. Evol.">
        <title>Third-Generation Sequencing Reveals the Adaptive Role of the Epigenome in Three Deep-Sea Polychaetes.</title>
        <authorList>
            <person name="Perez M."/>
            <person name="Aroh O."/>
            <person name="Sun Y."/>
            <person name="Lan Y."/>
            <person name="Juniper S.K."/>
            <person name="Young C.R."/>
            <person name="Angers B."/>
            <person name="Qian P.Y."/>
        </authorList>
    </citation>
    <scope>NUCLEOTIDE SEQUENCE</scope>
    <source>
        <strain evidence="3">P08H-3</strain>
    </source>
</reference>
<keyword evidence="1" id="KW-0732">Signal</keyword>
<evidence type="ECO:0000256" key="1">
    <source>
        <dbReference type="ARBA" id="ARBA00022729"/>
    </source>
</evidence>